<feature type="binding site" evidence="2">
    <location>
        <position position="77"/>
    </location>
    <ligand>
        <name>Mg(2+)</name>
        <dbReference type="ChEBI" id="CHEBI:18420"/>
        <label>2</label>
    </ligand>
</feature>
<keyword evidence="2" id="KW-0460">Magnesium</keyword>
<feature type="binding site" evidence="2">
    <location>
        <position position="49"/>
    </location>
    <ligand>
        <name>Mg(2+)</name>
        <dbReference type="ChEBI" id="CHEBI:18420"/>
        <label>2</label>
    </ligand>
</feature>
<evidence type="ECO:0000256" key="1">
    <source>
        <dbReference type="ARBA" id="ARBA00022977"/>
    </source>
</evidence>
<dbReference type="Proteomes" id="UP000196138">
    <property type="component" value="Chromosome"/>
</dbReference>
<comment type="miscellaneous">
    <text evidence="2">Reaction mechanism of ThiL seems to utilize a direct, inline transfer of the gamma-phosphate of ATP to TMP rather than a phosphorylated enzyme intermediate.</text>
</comment>
<keyword evidence="7" id="KW-1185">Reference proteome</keyword>
<sequence>MGEFDLIDRFFRQPAAARLAGHAQVTLGIGDDCALLAPRPGLQLAVTSDMLVAGRHFFADAEPEALGHKCLAVNLSDLAAMGARPLGFTLALALPRVEADWLQAFSRGMLALADASACPLVGGDTTAGPLTIAITALGEVPAHQALRRDGARVGDDIWVSGSPGDARLGLALRRDELRLPPGHQALADLACARMDRPTPRLALGLALSGTLPASRASSGADADVDPAVPSPSRPPMAQGLAHSAADVSDGLLADLGHILAASGVGAEVHADAVLQPSATWGVLLAQGLVTAEQAHQGVLAGGDDYELVFTAAPAQAGVLQTLSHRLGLPLTRIGRITAEVGLRVRDAQGQVLTHGFAGFDHFA</sequence>
<evidence type="ECO:0000313" key="6">
    <source>
        <dbReference type="EMBL" id="ARU04044.1"/>
    </source>
</evidence>
<comment type="pathway">
    <text evidence="2">Cofactor biosynthesis; thiamine diphosphate biosynthesis; thiamine diphosphate from thiamine phosphate: step 1/1.</text>
</comment>
<proteinExistence type="inferred from homology"/>
<dbReference type="EMBL" id="CP021455">
    <property type="protein sequence ID" value="ARU04044.1"/>
    <property type="molecule type" value="Genomic_DNA"/>
</dbReference>
<dbReference type="PIRSF" id="PIRSF005303">
    <property type="entry name" value="Thiam_monoph_kin"/>
    <property type="match status" value="1"/>
</dbReference>
<dbReference type="InterPro" id="IPR036676">
    <property type="entry name" value="PurM-like_C_sf"/>
</dbReference>
<feature type="binding site" evidence="2">
    <location>
        <position position="49"/>
    </location>
    <ligand>
        <name>Mg(2+)</name>
        <dbReference type="ChEBI" id="CHEBI:18420"/>
        <label>1</label>
    </ligand>
</feature>
<feature type="binding site" evidence="2">
    <location>
        <begin position="123"/>
        <end position="124"/>
    </location>
    <ligand>
        <name>ATP</name>
        <dbReference type="ChEBI" id="CHEBI:30616"/>
    </ligand>
</feature>
<dbReference type="RefSeq" id="WP_087277818.1">
    <property type="nucleotide sequence ID" value="NZ_CP021455.1"/>
</dbReference>
<dbReference type="GO" id="GO:0009030">
    <property type="term" value="F:thiamine-phosphate kinase activity"/>
    <property type="evidence" value="ECO:0007669"/>
    <property type="project" value="UniProtKB-UniRule"/>
</dbReference>
<dbReference type="HAMAP" id="MF_02128">
    <property type="entry name" value="TMP_kinase"/>
    <property type="match status" value="1"/>
</dbReference>
<keyword evidence="2" id="KW-0067">ATP-binding</keyword>
<feature type="binding site" evidence="2">
    <location>
        <position position="246"/>
    </location>
    <ligand>
        <name>Mg(2+)</name>
        <dbReference type="ChEBI" id="CHEBI:18420"/>
        <label>3</label>
    </ligand>
</feature>
<accession>A0A1Y0EK72</accession>
<feature type="binding site" evidence="2">
    <location>
        <position position="32"/>
    </location>
    <ligand>
        <name>Mg(2+)</name>
        <dbReference type="ChEBI" id="CHEBI:18420"/>
        <label>3</label>
    </ligand>
</feature>
<dbReference type="InterPro" id="IPR036921">
    <property type="entry name" value="PurM-like_N_sf"/>
</dbReference>
<dbReference type="GO" id="GO:0009229">
    <property type="term" value="P:thiamine diphosphate biosynthetic process"/>
    <property type="evidence" value="ECO:0007669"/>
    <property type="project" value="UniProtKB-UniRule"/>
</dbReference>
<feature type="binding site" evidence="2">
    <location>
        <position position="124"/>
    </location>
    <ligand>
        <name>Mg(2+)</name>
        <dbReference type="ChEBI" id="CHEBI:18420"/>
        <label>1</label>
    </ligand>
</feature>
<feature type="binding site" evidence="2">
    <location>
        <position position="77"/>
    </location>
    <ligand>
        <name>Mg(2+)</name>
        <dbReference type="ChEBI" id="CHEBI:18420"/>
        <label>3</label>
    </ligand>
</feature>
<reference evidence="6 7" key="1">
    <citation type="submission" date="2017-05" db="EMBL/GenBank/DDBJ databases">
        <authorList>
            <person name="Song R."/>
            <person name="Chenine A.L."/>
            <person name="Ruprecht R.M."/>
        </authorList>
    </citation>
    <scope>NUCLEOTIDE SEQUENCE [LARGE SCALE GENOMIC DNA]</scope>
    <source>
        <strain evidence="6 7">DSM 26136</strain>
    </source>
</reference>
<comment type="catalytic activity">
    <reaction evidence="2">
        <text>thiamine phosphate + ATP = thiamine diphosphate + ADP</text>
        <dbReference type="Rhea" id="RHEA:15913"/>
        <dbReference type="ChEBI" id="CHEBI:30616"/>
        <dbReference type="ChEBI" id="CHEBI:37575"/>
        <dbReference type="ChEBI" id="CHEBI:58937"/>
        <dbReference type="ChEBI" id="CHEBI:456216"/>
        <dbReference type="EC" id="2.7.4.16"/>
    </reaction>
</comment>
<dbReference type="Gene3D" id="3.90.650.10">
    <property type="entry name" value="PurM-like C-terminal domain"/>
    <property type="match status" value="2"/>
</dbReference>
<protein>
    <recommendedName>
        <fullName evidence="2">Thiamine-monophosphate kinase</fullName>
        <shortName evidence="2">TMP kinase</shortName>
        <shortName evidence="2">Thiamine-phosphate kinase</shortName>
        <ecNumber evidence="2">2.7.4.16</ecNumber>
    </recommendedName>
</protein>
<feature type="binding site" evidence="2">
    <location>
        <position position="248"/>
    </location>
    <ligand>
        <name>ATP</name>
        <dbReference type="ChEBI" id="CHEBI:30616"/>
    </ligand>
</feature>
<keyword evidence="1 2" id="KW-0784">Thiamine biosynthesis</keyword>
<feature type="binding site" evidence="2">
    <location>
        <position position="48"/>
    </location>
    <ligand>
        <name>Mg(2+)</name>
        <dbReference type="ChEBI" id="CHEBI:18420"/>
        <label>1</label>
    </ligand>
</feature>
<dbReference type="SUPFAM" id="SSF55326">
    <property type="entry name" value="PurM N-terminal domain-like"/>
    <property type="match status" value="1"/>
</dbReference>
<dbReference type="OrthoDB" id="9802811at2"/>
<dbReference type="GO" id="GO:0005524">
    <property type="term" value="F:ATP binding"/>
    <property type="evidence" value="ECO:0007669"/>
    <property type="project" value="UniProtKB-UniRule"/>
</dbReference>
<dbReference type="Gene3D" id="3.30.1330.10">
    <property type="entry name" value="PurM-like, N-terminal domain"/>
    <property type="match status" value="1"/>
</dbReference>
<evidence type="ECO:0000313" key="7">
    <source>
        <dbReference type="Proteomes" id="UP000196138"/>
    </source>
</evidence>
<feature type="domain" description="PurM-like C-terminal" evidence="5">
    <location>
        <begin position="238"/>
        <end position="345"/>
    </location>
</feature>
<feature type="region of interest" description="Disordered" evidence="3">
    <location>
        <begin position="213"/>
        <end position="241"/>
    </location>
</feature>
<dbReference type="InterPro" id="IPR010918">
    <property type="entry name" value="PurM-like_C_dom"/>
</dbReference>
<dbReference type="SUPFAM" id="SSF56042">
    <property type="entry name" value="PurM C-terminal domain-like"/>
    <property type="match status" value="1"/>
</dbReference>
<feature type="domain" description="PurM-like N-terminal" evidence="4">
    <location>
        <begin position="30"/>
        <end position="140"/>
    </location>
</feature>
<dbReference type="GO" id="GO:0000287">
    <property type="term" value="F:magnesium ion binding"/>
    <property type="evidence" value="ECO:0007669"/>
    <property type="project" value="UniProtKB-UniRule"/>
</dbReference>
<feature type="binding site" evidence="2">
    <location>
        <position position="249"/>
    </location>
    <ligand>
        <name>Mg(2+)</name>
        <dbReference type="ChEBI" id="CHEBI:18420"/>
        <label>5</label>
    </ligand>
</feature>
<feature type="binding site" evidence="2">
    <location>
        <position position="77"/>
    </location>
    <ligand>
        <name>Mg(2+)</name>
        <dbReference type="ChEBI" id="CHEBI:18420"/>
        <label>4</label>
    </ligand>
</feature>
<feature type="binding site" evidence="2">
    <location>
        <position position="32"/>
    </location>
    <ligand>
        <name>Mg(2+)</name>
        <dbReference type="ChEBI" id="CHEBI:18420"/>
        <label>4</label>
    </ligand>
</feature>
<dbReference type="InterPro" id="IPR016188">
    <property type="entry name" value="PurM-like_N"/>
</dbReference>
<dbReference type="CDD" id="cd02194">
    <property type="entry name" value="ThiL"/>
    <property type="match status" value="1"/>
</dbReference>
<comment type="function">
    <text evidence="2">Catalyzes the ATP-dependent phosphorylation of thiamine-monophosphate (TMP) to form thiamine-pyrophosphate (TPP), the active form of vitamin B1.</text>
</comment>
<evidence type="ECO:0000256" key="3">
    <source>
        <dbReference type="SAM" id="MobiDB-lite"/>
    </source>
</evidence>
<dbReference type="PANTHER" id="PTHR30270:SF0">
    <property type="entry name" value="THIAMINE-MONOPHOSPHATE KINASE"/>
    <property type="match status" value="1"/>
</dbReference>
<dbReference type="Pfam" id="PF00586">
    <property type="entry name" value="AIRS"/>
    <property type="match status" value="1"/>
</dbReference>
<dbReference type="GO" id="GO:0009228">
    <property type="term" value="P:thiamine biosynthetic process"/>
    <property type="evidence" value="ECO:0007669"/>
    <property type="project" value="UniProtKB-KW"/>
</dbReference>
<evidence type="ECO:0000259" key="5">
    <source>
        <dbReference type="Pfam" id="PF02769"/>
    </source>
</evidence>
<dbReference type="Pfam" id="PF02769">
    <property type="entry name" value="AIRS_C"/>
    <property type="match status" value="1"/>
</dbReference>
<feature type="binding site" evidence="2">
    <location>
        <position position="56"/>
    </location>
    <ligand>
        <name>substrate</name>
    </ligand>
</feature>
<dbReference type="EC" id="2.7.4.16" evidence="2"/>
<keyword evidence="2" id="KW-0547">Nucleotide-binding</keyword>
<dbReference type="AlphaFoldDB" id="A0A1Y0EK72"/>
<feature type="binding site" evidence="2">
    <location>
        <position position="303"/>
    </location>
    <ligand>
        <name>substrate</name>
    </ligand>
</feature>
<dbReference type="KEGG" id="cser:CCO03_04575"/>
<comment type="similarity">
    <text evidence="2">Belongs to the thiamine-monophosphate kinase family.</text>
</comment>
<keyword evidence="2" id="KW-0808">Transferase</keyword>
<gene>
    <name evidence="2" type="primary">thiL</name>
    <name evidence="6" type="ORF">CCO03_04575</name>
</gene>
<keyword evidence="2" id="KW-0479">Metal-binding</keyword>
<dbReference type="InterPro" id="IPR006283">
    <property type="entry name" value="ThiL-like"/>
</dbReference>
<evidence type="ECO:0000256" key="2">
    <source>
        <dbReference type="HAMAP-Rule" id="MF_02128"/>
    </source>
</evidence>
<dbReference type="NCBIfam" id="TIGR01379">
    <property type="entry name" value="thiL"/>
    <property type="match status" value="1"/>
</dbReference>
<comment type="caution">
    <text evidence="2">Lacks conserved residue(s) required for the propagation of feature annotation.</text>
</comment>
<feature type="binding site" evidence="2">
    <location>
        <position position="47"/>
    </location>
    <ligand>
        <name>Mg(2+)</name>
        <dbReference type="ChEBI" id="CHEBI:18420"/>
        <label>4</label>
    </ligand>
</feature>
<keyword evidence="2 6" id="KW-0418">Kinase</keyword>
<feature type="binding site" evidence="2">
    <location>
        <position position="148"/>
    </location>
    <ligand>
        <name>ATP</name>
        <dbReference type="ChEBI" id="CHEBI:30616"/>
    </ligand>
</feature>
<evidence type="ECO:0000259" key="4">
    <source>
        <dbReference type="Pfam" id="PF00586"/>
    </source>
</evidence>
<dbReference type="UniPathway" id="UPA00060">
    <property type="reaction ID" value="UER00142"/>
</dbReference>
<dbReference type="PANTHER" id="PTHR30270">
    <property type="entry name" value="THIAMINE-MONOPHOSPHATE KINASE"/>
    <property type="match status" value="1"/>
</dbReference>
<feature type="binding site" evidence="2">
    <location>
        <position position="359"/>
    </location>
    <ligand>
        <name>substrate</name>
    </ligand>
</feature>
<organism evidence="6 7">
    <name type="scientific">Comamonas serinivorans</name>
    <dbReference type="NCBI Taxonomy" id="1082851"/>
    <lineage>
        <taxon>Bacteria</taxon>
        <taxon>Pseudomonadati</taxon>
        <taxon>Pseudomonadota</taxon>
        <taxon>Betaproteobacteria</taxon>
        <taxon>Burkholderiales</taxon>
        <taxon>Comamonadaceae</taxon>
        <taxon>Comamonas</taxon>
    </lineage>
</organism>
<name>A0A1Y0EK72_9BURK</name>